<comment type="caution">
    <text evidence="2">The sequence shown here is derived from an EMBL/GenBank/DDBJ whole genome shotgun (WGS) entry which is preliminary data.</text>
</comment>
<evidence type="ECO:0000313" key="3">
    <source>
        <dbReference type="Proteomes" id="UP000273516"/>
    </source>
</evidence>
<evidence type="ECO:0000313" key="2">
    <source>
        <dbReference type="EMBL" id="RMC37236.1"/>
    </source>
</evidence>
<dbReference type="PROSITE" id="PS51318">
    <property type="entry name" value="TAT"/>
    <property type="match status" value="1"/>
</dbReference>
<dbReference type="Proteomes" id="UP000273516">
    <property type="component" value="Unassembled WGS sequence"/>
</dbReference>
<dbReference type="InterPro" id="IPR011852">
    <property type="entry name" value="TRAP_TAXI"/>
</dbReference>
<dbReference type="PANTHER" id="PTHR42941:SF1">
    <property type="entry name" value="SLL1037 PROTEIN"/>
    <property type="match status" value="1"/>
</dbReference>
<dbReference type="AlphaFoldDB" id="A0A3M0MHN6"/>
<dbReference type="EMBL" id="QOKZ01000001">
    <property type="protein sequence ID" value="RMC37236.1"/>
    <property type="molecule type" value="Genomic_DNA"/>
</dbReference>
<dbReference type="NCBIfam" id="TIGR02122">
    <property type="entry name" value="TRAP_TAXI"/>
    <property type="match status" value="1"/>
</dbReference>
<feature type="signal peptide" evidence="1">
    <location>
        <begin position="1"/>
        <end position="27"/>
    </location>
</feature>
<dbReference type="OrthoDB" id="9776669at2"/>
<gene>
    <name evidence="2" type="ORF">C9E81_00275</name>
</gene>
<dbReference type="CDD" id="cd13567">
    <property type="entry name" value="PBP2_TtGluBP"/>
    <property type="match status" value="1"/>
</dbReference>
<protein>
    <submittedName>
        <fullName evidence="2">Immunogenic protein</fullName>
    </submittedName>
</protein>
<name>A0A3M0MHN6_9RHOB</name>
<feature type="chain" id="PRO_5018251577" evidence="1">
    <location>
        <begin position="28"/>
        <end position="326"/>
    </location>
</feature>
<dbReference type="Pfam" id="PF16868">
    <property type="entry name" value="NMT1_3"/>
    <property type="match status" value="1"/>
</dbReference>
<dbReference type="Gene3D" id="3.40.190.10">
    <property type="entry name" value="Periplasmic binding protein-like II"/>
    <property type="match status" value="2"/>
</dbReference>
<dbReference type="PANTHER" id="PTHR42941">
    <property type="entry name" value="SLL1037 PROTEIN"/>
    <property type="match status" value="1"/>
</dbReference>
<dbReference type="RefSeq" id="WP_122110331.1">
    <property type="nucleotide sequence ID" value="NZ_QOKZ01000001.1"/>
</dbReference>
<accession>A0A3M0MHN6</accession>
<reference evidence="2 3" key="1">
    <citation type="submission" date="2018-07" db="EMBL/GenBank/DDBJ databases">
        <authorList>
            <person name="Zhang Y."/>
            <person name="Wang L."/>
            <person name="Ma S."/>
        </authorList>
    </citation>
    <scope>NUCLEOTIDE SEQUENCE [LARGE SCALE GENOMIC DNA]</scope>
    <source>
        <strain evidence="2 3">4-2</strain>
    </source>
</reference>
<proteinExistence type="predicted"/>
<sequence length="326" mass="34285">MTFSRRRFLGTTAAATLAGLASAPALAQNRVFFGIATGGTGGTYYPLGGMLAQLISNTAEMPDSRISATAETGNASVANAQLLGRSEIESAFIAADILDAAYRGVNQFEDGALDNLRAIGALYPETVQLVVRADSGIETFEDIKGKSVSSGSPGSGQWQLLGDLLEAHGMTREDVSEDYSSFAQSVDKIKDGNLDASLITAGLPTSSVTDLANGHDIRIVPLAGPAIAKLQEAQPYYANAMIPAGSYKGVEADVETLAVRAIWATHAEVPEDLIYAVTKALYENTETLGQVHPMGKQISLDKAQESISIPLHPGAEKYFSEKGATK</sequence>
<keyword evidence="1" id="KW-0732">Signal</keyword>
<dbReference type="SUPFAM" id="SSF53850">
    <property type="entry name" value="Periplasmic binding protein-like II"/>
    <property type="match status" value="1"/>
</dbReference>
<evidence type="ECO:0000256" key="1">
    <source>
        <dbReference type="SAM" id="SignalP"/>
    </source>
</evidence>
<organism evidence="2 3">
    <name type="scientific">Paracoccus alkanivorans</name>
    <dbReference type="NCBI Taxonomy" id="2116655"/>
    <lineage>
        <taxon>Bacteria</taxon>
        <taxon>Pseudomonadati</taxon>
        <taxon>Pseudomonadota</taxon>
        <taxon>Alphaproteobacteria</taxon>
        <taxon>Rhodobacterales</taxon>
        <taxon>Paracoccaceae</taxon>
        <taxon>Paracoccus</taxon>
    </lineage>
</organism>
<keyword evidence="3" id="KW-1185">Reference proteome</keyword>
<dbReference type="InterPro" id="IPR006311">
    <property type="entry name" value="TAT_signal"/>
</dbReference>